<evidence type="ECO:0000259" key="2">
    <source>
        <dbReference type="Pfam" id="PF13828"/>
    </source>
</evidence>
<dbReference type="Pfam" id="PF13828">
    <property type="entry name" value="DUF4190"/>
    <property type="match status" value="1"/>
</dbReference>
<comment type="caution">
    <text evidence="3">The sequence shown here is derived from an EMBL/GenBank/DDBJ whole genome shotgun (WGS) entry which is preliminary data.</text>
</comment>
<keyword evidence="1" id="KW-1133">Transmembrane helix</keyword>
<feature type="transmembrane region" description="Helical" evidence="1">
    <location>
        <begin position="110"/>
        <end position="143"/>
    </location>
</feature>
<name>A0A9D1TA56_9FIRM</name>
<dbReference type="Proteomes" id="UP000824169">
    <property type="component" value="Unassembled WGS sequence"/>
</dbReference>
<dbReference type="InterPro" id="IPR025241">
    <property type="entry name" value="DUF4190"/>
</dbReference>
<feature type="domain" description="DUF4190" evidence="2">
    <location>
        <begin position="66"/>
        <end position="130"/>
    </location>
</feature>
<dbReference type="EMBL" id="DVOO01000009">
    <property type="protein sequence ID" value="HIV24718.1"/>
    <property type="molecule type" value="Genomic_DNA"/>
</dbReference>
<accession>A0A9D1TA56</accession>
<evidence type="ECO:0000313" key="3">
    <source>
        <dbReference type="EMBL" id="HIV24718.1"/>
    </source>
</evidence>
<dbReference type="AlphaFoldDB" id="A0A9D1TA56"/>
<evidence type="ECO:0000313" key="4">
    <source>
        <dbReference type="Proteomes" id="UP000824169"/>
    </source>
</evidence>
<sequence>MKKCAYCGADLEDSAGYCTRCGRPAESFGNYAGSYENGNTSQPYGSPYQANQGYYGGPVPARYNGMAIASLVLGIVSIFFNALYLVPSILAIIFGVMARSQISKNPNQQGAGMAVAGLVLGIVFLAIYLIVILIALVAGSYAWNFYLSAL</sequence>
<reference evidence="3" key="2">
    <citation type="journal article" date="2021" name="PeerJ">
        <title>Extensive microbial diversity within the chicken gut microbiome revealed by metagenomics and culture.</title>
        <authorList>
            <person name="Gilroy R."/>
            <person name="Ravi A."/>
            <person name="Getino M."/>
            <person name="Pursley I."/>
            <person name="Horton D.L."/>
            <person name="Alikhan N.F."/>
            <person name="Baker D."/>
            <person name="Gharbi K."/>
            <person name="Hall N."/>
            <person name="Watson M."/>
            <person name="Adriaenssens E.M."/>
            <person name="Foster-Nyarko E."/>
            <person name="Jarju S."/>
            <person name="Secka A."/>
            <person name="Antonio M."/>
            <person name="Oren A."/>
            <person name="Chaudhuri R.R."/>
            <person name="La Ragione R."/>
            <person name="Hildebrand F."/>
            <person name="Pallen M.J."/>
        </authorList>
    </citation>
    <scope>NUCLEOTIDE SEQUENCE</scope>
    <source>
        <strain evidence="3">CHK188-20938</strain>
    </source>
</reference>
<feature type="transmembrane region" description="Helical" evidence="1">
    <location>
        <begin position="68"/>
        <end position="98"/>
    </location>
</feature>
<protein>
    <submittedName>
        <fullName evidence="3">DUF4190 domain-containing protein</fullName>
    </submittedName>
</protein>
<keyword evidence="1" id="KW-0472">Membrane</keyword>
<organism evidence="3 4">
    <name type="scientific">Candidatus Scatomonas pullistercoris</name>
    <dbReference type="NCBI Taxonomy" id="2840920"/>
    <lineage>
        <taxon>Bacteria</taxon>
        <taxon>Bacillati</taxon>
        <taxon>Bacillota</taxon>
        <taxon>Clostridia</taxon>
        <taxon>Lachnospirales</taxon>
        <taxon>Lachnospiraceae</taxon>
        <taxon>Lachnospiraceae incertae sedis</taxon>
        <taxon>Candidatus Scatomonas</taxon>
    </lineage>
</organism>
<reference evidence="3" key="1">
    <citation type="submission" date="2020-10" db="EMBL/GenBank/DDBJ databases">
        <authorList>
            <person name="Gilroy R."/>
        </authorList>
    </citation>
    <scope>NUCLEOTIDE SEQUENCE</scope>
    <source>
        <strain evidence="3">CHK188-20938</strain>
    </source>
</reference>
<keyword evidence="1" id="KW-0812">Transmembrane</keyword>
<evidence type="ECO:0000256" key="1">
    <source>
        <dbReference type="SAM" id="Phobius"/>
    </source>
</evidence>
<proteinExistence type="predicted"/>
<gene>
    <name evidence="3" type="ORF">IAB71_02860</name>
</gene>